<organism evidence="1 2">
    <name type="scientific">Leptolyngbya subtilissima DQ-A4</name>
    <dbReference type="NCBI Taxonomy" id="2933933"/>
    <lineage>
        <taxon>Bacteria</taxon>
        <taxon>Bacillati</taxon>
        <taxon>Cyanobacteriota</taxon>
        <taxon>Cyanophyceae</taxon>
        <taxon>Leptolyngbyales</taxon>
        <taxon>Leptolyngbyaceae</taxon>
        <taxon>Leptolyngbya group</taxon>
        <taxon>Leptolyngbya</taxon>
    </lineage>
</organism>
<dbReference type="EMBL" id="JAMPKX010000001">
    <property type="protein sequence ID" value="MEP0946008.1"/>
    <property type="molecule type" value="Genomic_DNA"/>
</dbReference>
<accession>A0ABV0K256</accession>
<reference evidence="1 2" key="1">
    <citation type="submission" date="2022-04" db="EMBL/GenBank/DDBJ databases">
        <title>Positive selection, recombination, and allopatry shape intraspecific diversity of widespread and dominant cyanobacteria.</title>
        <authorList>
            <person name="Wei J."/>
            <person name="Shu W."/>
            <person name="Hu C."/>
        </authorList>
    </citation>
    <scope>NUCLEOTIDE SEQUENCE [LARGE SCALE GENOMIC DNA]</scope>
    <source>
        <strain evidence="1 2">DQ-A4</strain>
    </source>
</reference>
<sequence>MSDSKASSVAPQLNSLKRFRGCLLGLAIGDAVGTTVEFQHRGSFPPITNMVGGGPFNLKPGQWTDDTSMALCLATSLIEVSAFDAADQMNRYCDWHENGYLSSTGDCFDIGNTVRQALSQYKTSGNPFSGSTHPKTAGNGCLMRLAPVPMFYFPDRDRAIQFSGESSRTTHGAPECIDASRLFGNMLFRALSGTSKTEILFDNDLDTITSPSIQAIAAGDYQSKRVDDIRGTGYVVDSLEAALWCFWTTESYEQAILAAANLGDDADTTAAICGQVAGAYYSESGIPMSWLEQLAMGDRIAELAERLHAATP</sequence>
<dbReference type="PANTHER" id="PTHR16222:SF12">
    <property type="entry name" value="ADP-RIBOSYLGLYCOHYDROLASE-RELATED"/>
    <property type="match status" value="1"/>
</dbReference>
<gene>
    <name evidence="1" type="ORF">NC992_03900</name>
</gene>
<name>A0ABV0K256_9CYAN</name>
<dbReference type="InterPro" id="IPR036705">
    <property type="entry name" value="Ribosyl_crysJ1_sf"/>
</dbReference>
<dbReference type="PANTHER" id="PTHR16222">
    <property type="entry name" value="ADP-RIBOSYLGLYCOHYDROLASE"/>
    <property type="match status" value="1"/>
</dbReference>
<dbReference type="InterPro" id="IPR050792">
    <property type="entry name" value="ADP-ribosylglycohydrolase"/>
</dbReference>
<dbReference type="RefSeq" id="WP_431191126.1">
    <property type="nucleotide sequence ID" value="NZ_JAMPKX010000001.1"/>
</dbReference>
<dbReference type="Gene3D" id="1.10.4080.10">
    <property type="entry name" value="ADP-ribosylation/Crystallin J1"/>
    <property type="match status" value="1"/>
</dbReference>
<evidence type="ECO:0000313" key="1">
    <source>
        <dbReference type="EMBL" id="MEP0946008.1"/>
    </source>
</evidence>
<dbReference type="InterPro" id="IPR005502">
    <property type="entry name" value="Ribosyl_crysJ1"/>
</dbReference>
<dbReference type="SUPFAM" id="SSF101478">
    <property type="entry name" value="ADP-ribosylglycohydrolase"/>
    <property type="match status" value="1"/>
</dbReference>
<proteinExistence type="predicted"/>
<evidence type="ECO:0000313" key="2">
    <source>
        <dbReference type="Proteomes" id="UP001482513"/>
    </source>
</evidence>
<dbReference type="Pfam" id="PF03747">
    <property type="entry name" value="ADP_ribosyl_GH"/>
    <property type="match status" value="1"/>
</dbReference>
<comment type="caution">
    <text evidence="1">The sequence shown here is derived from an EMBL/GenBank/DDBJ whole genome shotgun (WGS) entry which is preliminary data.</text>
</comment>
<keyword evidence="2" id="KW-1185">Reference proteome</keyword>
<dbReference type="Proteomes" id="UP001482513">
    <property type="component" value="Unassembled WGS sequence"/>
</dbReference>
<protein>
    <submittedName>
        <fullName evidence="1">ADP-ribosylglycohydrolase family protein</fullName>
    </submittedName>
</protein>